<comment type="caution">
    <text evidence="3">The sequence shown here is derived from an EMBL/GenBank/DDBJ whole genome shotgun (WGS) entry which is preliminary data.</text>
</comment>
<dbReference type="OrthoDB" id="2840209at2759"/>
<dbReference type="GeneID" id="31015253"/>
<dbReference type="RefSeq" id="XP_020128785.1">
    <property type="nucleotide sequence ID" value="XM_020274992.1"/>
</dbReference>
<feature type="compositionally biased region" description="Polar residues" evidence="1">
    <location>
        <begin position="18"/>
        <end position="30"/>
    </location>
</feature>
<proteinExistence type="predicted"/>
<organism evidence="3 4">
    <name type="scientific">Diplodia corticola</name>
    <dbReference type="NCBI Taxonomy" id="236234"/>
    <lineage>
        <taxon>Eukaryota</taxon>
        <taxon>Fungi</taxon>
        <taxon>Dikarya</taxon>
        <taxon>Ascomycota</taxon>
        <taxon>Pezizomycotina</taxon>
        <taxon>Dothideomycetes</taxon>
        <taxon>Dothideomycetes incertae sedis</taxon>
        <taxon>Botryosphaeriales</taxon>
        <taxon>Botryosphaeriaceae</taxon>
        <taxon>Diplodia</taxon>
    </lineage>
</organism>
<dbReference type="EMBL" id="MNUE01000037">
    <property type="protein sequence ID" value="OJD32525.1"/>
    <property type="molecule type" value="Genomic_DNA"/>
</dbReference>
<sequence length="690" mass="73468">MATHYDGEGYGTHPIEGLTSQSSHLLQDSSPAAVGRNEDEKTPYASTVSKSQPPGIQKSSARTWSAGAVSLTAAAPLIALIAWLARIRVDKHTFDTFAGEKIGGRFTQAEAKAIDIVVGAILAPIFMTIVNFVWFGSARVSAVNEQQKKAIPLRSLVTASGTCSGSYDLISLRDLLQGKTWRLFLLGLLTLLSAVARSSLTNIIAYEAYSVEVPSNSNTLRLQRDAAIESAFVEPYGYFYPSNTLTLDIYNFSTSQQADVAKQISALLTELTFQSASSKLTDGTYIGVNATAQSLDALPQTVVALHNVPAYRLSVDCSPDLPNSIGVLQPQGPYNTEISLMTNTTATSNNTIFQAFYPGVVEDIQTGDGDGYSYVAFSMGSKEVYLGHLNRFNLTNDTIPSTYGDVGYRAFNMSQLGFTGTQIIMSVSGIRCSLYREDGTLNYTRRANSSTSDDSSSSSSSSTSWTITGTDFPATTNHTTKTNIASMLAQWQYRSLNYHAPSSNIPGIGPALSSGTDPTYGVSQSDSFTDFALNYLYASGEAQRIAYEVAAASSNASSSSSTDAADFFTTVPGIASEQRYRITYVPSILLLALLCLLLAAGVTGAMALYAARSASGRAFRQMAPVRLLVDGVAGLREDAEEMARLAAGGNKELEAWAAGYMVRYAKVVGEDGGAGGGGGGGEVRIVLEKR</sequence>
<gene>
    <name evidence="3" type="ORF">BKCO1_37000115</name>
</gene>
<evidence type="ECO:0000256" key="2">
    <source>
        <dbReference type="SAM" id="Phobius"/>
    </source>
</evidence>
<feature type="transmembrane region" description="Helical" evidence="2">
    <location>
        <begin position="113"/>
        <end position="135"/>
    </location>
</feature>
<keyword evidence="2" id="KW-0812">Transmembrane</keyword>
<evidence type="ECO:0000313" key="4">
    <source>
        <dbReference type="Proteomes" id="UP000183809"/>
    </source>
</evidence>
<feature type="compositionally biased region" description="Low complexity" evidence="1">
    <location>
        <begin position="449"/>
        <end position="464"/>
    </location>
</feature>
<dbReference type="Proteomes" id="UP000183809">
    <property type="component" value="Unassembled WGS sequence"/>
</dbReference>
<dbReference type="AlphaFoldDB" id="A0A1J9RYK5"/>
<evidence type="ECO:0000256" key="1">
    <source>
        <dbReference type="SAM" id="MobiDB-lite"/>
    </source>
</evidence>
<feature type="compositionally biased region" description="Polar residues" evidence="1">
    <location>
        <begin position="44"/>
        <end position="59"/>
    </location>
</feature>
<accession>A0A1J9RYK5</accession>
<keyword evidence="2" id="KW-1133">Transmembrane helix</keyword>
<feature type="region of interest" description="Disordered" evidence="1">
    <location>
        <begin position="444"/>
        <end position="465"/>
    </location>
</feature>
<feature type="transmembrane region" description="Helical" evidence="2">
    <location>
        <begin position="64"/>
        <end position="85"/>
    </location>
</feature>
<reference evidence="3 4" key="1">
    <citation type="submission" date="2016-10" db="EMBL/GenBank/DDBJ databases">
        <title>Proteomics and genomics reveal pathogen-plant mechanisms compatible with a hemibiotrophic lifestyle of Diplodia corticola.</title>
        <authorList>
            <person name="Fernandes I."/>
            <person name="De Jonge R."/>
            <person name="Van De Peer Y."/>
            <person name="Devreese B."/>
            <person name="Alves A."/>
            <person name="Esteves A.C."/>
        </authorList>
    </citation>
    <scope>NUCLEOTIDE SEQUENCE [LARGE SCALE GENOMIC DNA]</scope>
    <source>
        <strain evidence="3 4">CBS 112549</strain>
    </source>
</reference>
<feature type="transmembrane region" description="Helical" evidence="2">
    <location>
        <begin position="588"/>
        <end position="611"/>
    </location>
</feature>
<name>A0A1J9RYK5_9PEZI</name>
<evidence type="ECO:0000313" key="3">
    <source>
        <dbReference type="EMBL" id="OJD32525.1"/>
    </source>
</evidence>
<keyword evidence="2" id="KW-0472">Membrane</keyword>
<keyword evidence="4" id="KW-1185">Reference proteome</keyword>
<protein>
    <submittedName>
        <fullName evidence="3">Uncharacterized protein</fullName>
    </submittedName>
</protein>
<feature type="region of interest" description="Disordered" evidence="1">
    <location>
        <begin position="1"/>
        <end position="59"/>
    </location>
</feature>